<feature type="compositionally biased region" description="Basic and acidic residues" evidence="1">
    <location>
        <begin position="185"/>
        <end position="194"/>
    </location>
</feature>
<feature type="region of interest" description="Disordered" evidence="1">
    <location>
        <begin position="317"/>
        <end position="349"/>
    </location>
</feature>
<comment type="caution">
    <text evidence="2">The sequence shown here is derived from an EMBL/GenBank/DDBJ whole genome shotgun (WGS) entry which is preliminary data.</text>
</comment>
<organism evidence="2 3">
    <name type="scientific">Parathielavia hyrcaniae</name>
    <dbReference type="NCBI Taxonomy" id="113614"/>
    <lineage>
        <taxon>Eukaryota</taxon>
        <taxon>Fungi</taxon>
        <taxon>Dikarya</taxon>
        <taxon>Ascomycota</taxon>
        <taxon>Pezizomycotina</taxon>
        <taxon>Sordariomycetes</taxon>
        <taxon>Sordariomycetidae</taxon>
        <taxon>Sordariales</taxon>
        <taxon>Chaetomiaceae</taxon>
        <taxon>Parathielavia</taxon>
    </lineage>
</organism>
<name>A0AAN6Q6M0_9PEZI</name>
<dbReference type="EMBL" id="MU863634">
    <property type="protein sequence ID" value="KAK4101722.1"/>
    <property type="molecule type" value="Genomic_DNA"/>
</dbReference>
<evidence type="ECO:0000313" key="2">
    <source>
        <dbReference type="EMBL" id="KAK4101722.1"/>
    </source>
</evidence>
<protein>
    <submittedName>
        <fullName evidence="2">Uncharacterized protein</fullName>
    </submittedName>
</protein>
<gene>
    <name evidence="2" type="ORF">N658DRAFT_523799</name>
</gene>
<evidence type="ECO:0000313" key="3">
    <source>
        <dbReference type="Proteomes" id="UP001305647"/>
    </source>
</evidence>
<reference evidence="2" key="2">
    <citation type="submission" date="2023-05" db="EMBL/GenBank/DDBJ databases">
        <authorList>
            <consortium name="Lawrence Berkeley National Laboratory"/>
            <person name="Steindorff A."/>
            <person name="Hensen N."/>
            <person name="Bonometti L."/>
            <person name="Westerberg I."/>
            <person name="Brannstrom I.O."/>
            <person name="Guillou S."/>
            <person name="Cros-Aarteil S."/>
            <person name="Calhoun S."/>
            <person name="Haridas S."/>
            <person name="Kuo A."/>
            <person name="Mondo S."/>
            <person name="Pangilinan J."/>
            <person name="Riley R."/>
            <person name="Labutti K."/>
            <person name="Andreopoulos B."/>
            <person name="Lipzen A."/>
            <person name="Chen C."/>
            <person name="Yanf M."/>
            <person name="Daum C."/>
            <person name="Ng V."/>
            <person name="Clum A."/>
            <person name="Ohm R."/>
            <person name="Martin F."/>
            <person name="Silar P."/>
            <person name="Natvig D."/>
            <person name="Lalanne C."/>
            <person name="Gautier V."/>
            <person name="Ament-Velasquez S.L."/>
            <person name="Kruys A."/>
            <person name="Hutchinson M.I."/>
            <person name="Powell A.J."/>
            <person name="Barry K."/>
            <person name="Miller A.N."/>
            <person name="Grigoriev I.V."/>
            <person name="Debuchy R."/>
            <person name="Gladieux P."/>
            <person name="Thoren M.H."/>
            <person name="Johannesson H."/>
        </authorList>
    </citation>
    <scope>NUCLEOTIDE SEQUENCE</scope>
    <source>
        <strain evidence="2">CBS 757.83</strain>
    </source>
</reference>
<feature type="region of interest" description="Disordered" evidence="1">
    <location>
        <begin position="150"/>
        <end position="213"/>
    </location>
</feature>
<feature type="compositionally biased region" description="Pro residues" evidence="1">
    <location>
        <begin position="263"/>
        <end position="275"/>
    </location>
</feature>
<dbReference type="Proteomes" id="UP001305647">
    <property type="component" value="Unassembled WGS sequence"/>
</dbReference>
<feature type="region of interest" description="Disordered" evidence="1">
    <location>
        <begin position="234"/>
        <end position="292"/>
    </location>
</feature>
<accession>A0AAN6Q6M0</accession>
<sequence length="427" mass="46664">MSKPADNSDSEVGPRVPLPHFYEETLAYLRGDLDVLDKLPAAQANALRMAKRSKTRAVLVDQSKHSTPRPQTVAIVHLGDQMLEAYQQKLDIQNTAYCHTMASSTPAVPPLGQISLVVVQGPPRSVTADEQLQKGPLRVNNTAVKDETIQPVFDGLRSSPPRCLTGGHMLKPYTDSFSDTTPSNEKSDLSKADGSEDANFPPGSPNLLETPPSTPRLELAILAIRAVPKVITTHRPRQQFPSSPPPPSLNHKPTPTPKKREPSPPNFSKPLPLYPHPYHDPQPQHPAQQKYPHYTSPQATLLLSTLRSYLLLPRTSVTPTTSTRTTTDTSSDASTSTTTSTSTTSTTDTSTAATAEVLAGLLLKWPTLRHNLPRRNPALAAQINRLDWRGVEAGLPEGSFVRKLVEGWIYCGGGGMGLFGEWEWPWE</sequence>
<feature type="compositionally biased region" description="Polar residues" evidence="1">
    <location>
        <begin position="175"/>
        <end position="184"/>
    </location>
</feature>
<proteinExistence type="predicted"/>
<dbReference type="AlphaFoldDB" id="A0AAN6Q6M0"/>
<reference evidence="2" key="1">
    <citation type="journal article" date="2023" name="Mol. Phylogenet. Evol.">
        <title>Genome-scale phylogeny and comparative genomics of the fungal order Sordariales.</title>
        <authorList>
            <person name="Hensen N."/>
            <person name="Bonometti L."/>
            <person name="Westerberg I."/>
            <person name="Brannstrom I.O."/>
            <person name="Guillou S."/>
            <person name="Cros-Aarteil S."/>
            <person name="Calhoun S."/>
            <person name="Haridas S."/>
            <person name="Kuo A."/>
            <person name="Mondo S."/>
            <person name="Pangilinan J."/>
            <person name="Riley R."/>
            <person name="LaButti K."/>
            <person name="Andreopoulos B."/>
            <person name="Lipzen A."/>
            <person name="Chen C."/>
            <person name="Yan M."/>
            <person name="Daum C."/>
            <person name="Ng V."/>
            <person name="Clum A."/>
            <person name="Steindorff A."/>
            <person name="Ohm R.A."/>
            <person name="Martin F."/>
            <person name="Silar P."/>
            <person name="Natvig D.O."/>
            <person name="Lalanne C."/>
            <person name="Gautier V."/>
            <person name="Ament-Velasquez S.L."/>
            <person name="Kruys A."/>
            <person name="Hutchinson M.I."/>
            <person name="Powell A.J."/>
            <person name="Barry K."/>
            <person name="Miller A.N."/>
            <person name="Grigoriev I.V."/>
            <person name="Debuchy R."/>
            <person name="Gladieux P."/>
            <person name="Hiltunen Thoren M."/>
            <person name="Johannesson H."/>
        </authorList>
    </citation>
    <scope>NUCLEOTIDE SEQUENCE</scope>
    <source>
        <strain evidence="2">CBS 757.83</strain>
    </source>
</reference>
<keyword evidence="3" id="KW-1185">Reference proteome</keyword>
<evidence type="ECO:0000256" key="1">
    <source>
        <dbReference type="SAM" id="MobiDB-lite"/>
    </source>
</evidence>